<dbReference type="Gene3D" id="3.90.1600.10">
    <property type="entry name" value="Palm domain of DNA polymerase"/>
    <property type="match status" value="1"/>
</dbReference>
<dbReference type="InterPro" id="IPR043502">
    <property type="entry name" value="DNA/RNA_pol_sf"/>
</dbReference>
<dbReference type="GO" id="GO:0045004">
    <property type="term" value="P:DNA replication proofreading"/>
    <property type="evidence" value="ECO:0007669"/>
    <property type="project" value="TreeGrafter"/>
</dbReference>
<organism evidence="8">
    <name type="scientific">Phoenicopterid herpesvirus 1</name>
    <dbReference type="NCBI Taxonomy" id="1643444"/>
    <lineage>
        <taxon>Viruses</taxon>
        <taxon>Duplodnaviria</taxon>
        <taxon>Heunggongvirae</taxon>
        <taxon>Peploviricota</taxon>
        <taxon>Herviviricetes</taxon>
        <taxon>Herpesvirales</taxon>
        <taxon>Orthoherpesviridae</taxon>
        <taxon>Alphaherpesvirinae</taxon>
        <taxon>Iltovirus</taxon>
    </lineage>
</organism>
<dbReference type="GO" id="GO:0006287">
    <property type="term" value="P:base-excision repair, gap-filling"/>
    <property type="evidence" value="ECO:0007669"/>
    <property type="project" value="TreeGrafter"/>
</dbReference>
<dbReference type="InterPro" id="IPR023211">
    <property type="entry name" value="DNA_pol_palm_dom_sf"/>
</dbReference>
<dbReference type="InterPro" id="IPR006134">
    <property type="entry name" value="DNA-dir_DNA_pol_B_multi_dom"/>
</dbReference>
<evidence type="ECO:0000313" key="8">
    <source>
        <dbReference type="EMBL" id="AKE07653.1"/>
    </source>
</evidence>
<protein>
    <recommendedName>
        <fullName evidence="1">DNA-directed DNA polymerase</fullName>
        <ecNumber evidence="1">2.7.7.7</ecNumber>
    </recommendedName>
</protein>
<reference evidence="8" key="1">
    <citation type="submission" date="2014-12" db="EMBL/GenBank/DDBJ databases">
        <title>Phylogenetic characterization of a novel herpesvirus found in the liver and lungs of a neonatal Chilean Flamingo with hepatomegaly (Phoenicopterus chiliensis).</title>
        <authorList>
            <person name="Coverdill C.C."/>
            <person name="Barnes J."/>
            <person name="Garner M.M."/>
            <person name="Wellehan J.F.X.Jr."/>
        </authorList>
    </citation>
    <scope>NUCLEOTIDE SEQUENCE</scope>
    <source>
        <strain evidence="8">A13-172</strain>
    </source>
</reference>
<dbReference type="PANTHER" id="PTHR10322">
    <property type="entry name" value="DNA POLYMERASE CATALYTIC SUBUNIT"/>
    <property type="match status" value="1"/>
</dbReference>
<dbReference type="Pfam" id="PF00136">
    <property type="entry name" value="DNA_pol_B"/>
    <property type="match status" value="1"/>
</dbReference>
<evidence type="ECO:0000256" key="3">
    <source>
        <dbReference type="ARBA" id="ARBA00022695"/>
    </source>
</evidence>
<evidence type="ECO:0000256" key="6">
    <source>
        <dbReference type="ARBA" id="ARBA00049244"/>
    </source>
</evidence>
<dbReference type="GO" id="GO:0000166">
    <property type="term" value="F:nucleotide binding"/>
    <property type="evidence" value="ECO:0007669"/>
    <property type="project" value="InterPro"/>
</dbReference>
<keyword evidence="5" id="KW-0238">DNA-binding</keyword>
<dbReference type="GO" id="GO:0006297">
    <property type="term" value="P:nucleotide-excision repair, DNA gap filling"/>
    <property type="evidence" value="ECO:0007669"/>
    <property type="project" value="TreeGrafter"/>
</dbReference>
<dbReference type="PANTHER" id="PTHR10322:SF23">
    <property type="entry name" value="DNA POLYMERASE DELTA CATALYTIC SUBUNIT"/>
    <property type="match status" value="1"/>
</dbReference>
<keyword evidence="3" id="KW-0548">Nucleotidyltransferase</keyword>
<dbReference type="InterPro" id="IPR050240">
    <property type="entry name" value="DNA_pol_type-B"/>
</dbReference>
<evidence type="ECO:0000256" key="1">
    <source>
        <dbReference type="ARBA" id="ARBA00012417"/>
    </source>
</evidence>
<sequence>SIIQANNVCYTTLTHNPAAVAHLQPDTDYMRVEIQGRVLFFVREHVRQSLLGDLLTDWLAMRKAIRARIKTADTEDEKVLLDKQQLAIKTVCNSVYGFTGVLAGLLPCLEVAATVTSIGRNMLLATKAYVEEHWTSRKGFRERFPEALQDVPEFLDAQGRHAVRV</sequence>
<dbReference type="GO" id="GO:0003887">
    <property type="term" value="F:DNA-directed DNA polymerase activity"/>
    <property type="evidence" value="ECO:0007669"/>
    <property type="project" value="UniProtKB-KW"/>
</dbReference>
<keyword evidence="2" id="KW-0808">Transferase</keyword>
<comment type="catalytic activity">
    <reaction evidence="6">
        <text>DNA(n) + a 2'-deoxyribonucleoside 5'-triphosphate = DNA(n+1) + diphosphate</text>
        <dbReference type="Rhea" id="RHEA:22508"/>
        <dbReference type="Rhea" id="RHEA-COMP:17339"/>
        <dbReference type="Rhea" id="RHEA-COMP:17340"/>
        <dbReference type="ChEBI" id="CHEBI:33019"/>
        <dbReference type="ChEBI" id="CHEBI:61560"/>
        <dbReference type="ChEBI" id="CHEBI:173112"/>
        <dbReference type="EC" id="2.7.7.7"/>
    </reaction>
</comment>
<feature type="non-terminal residue" evidence="8">
    <location>
        <position position="1"/>
    </location>
</feature>
<dbReference type="EC" id="2.7.7.7" evidence="1"/>
<accession>A0A0F6QIB4</accession>
<dbReference type="GO" id="GO:0008296">
    <property type="term" value="F:3'-5'-DNA exonuclease activity"/>
    <property type="evidence" value="ECO:0007669"/>
    <property type="project" value="TreeGrafter"/>
</dbReference>
<dbReference type="EMBL" id="KP244360">
    <property type="protein sequence ID" value="AKE07653.1"/>
    <property type="molecule type" value="Genomic_DNA"/>
</dbReference>
<evidence type="ECO:0000256" key="5">
    <source>
        <dbReference type="ARBA" id="ARBA00023125"/>
    </source>
</evidence>
<evidence type="ECO:0000259" key="7">
    <source>
        <dbReference type="Pfam" id="PF00136"/>
    </source>
</evidence>
<evidence type="ECO:0000256" key="2">
    <source>
        <dbReference type="ARBA" id="ARBA00022679"/>
    </source>
</evidence>
<dbReference type="Gene3D" id="1.10.287.690">
    <property type="entry name" value="Helix hairpin bin"/>
    <property type="match status" value="1"/>
</dbReference>
<name>A0A0F6QIB4_9ALPH</name>
<proteinExistence type="predicted"/>
<dbReference type="GO" id="GO:0003677">
    <property type="term" value="F:DNA binding"/>
    <property type="evidence" value="ECO:0007669"/>
    <property type="project" value="UniProtKB-KW"/>
</dbReference>
<feature type="non-terminal residue" evidence="8">
    <location>
        <position position="165"/>
    </location>
</feature>
<evidence type="ECO:0000256" key="4">
    <source>
        <dbReference type="ARBA" id="ARBA00022932"/>
    </source>
</evidence>
<keyword evidence="4" id="KW-0239">DNA-directed DNA polymerase</keyword>
<feature type="domain" description="DNA-directed DNA polymerase family B multifunctional" evidence="7">
    <location>
        <begin position="1"/>
        <end position="139"/>
    </location>
</feature>
<dbReference type="SUPFAM" id="SSF56672">
    <property type="entry name" value="DNA/RNA polymerases"/>
    <property type="match status" value="1"/>
</dbReference>